<evidence type="ECO:0000256" key="4">
    <source>
        <dbReference type="ARBA" id="ARBA00022605"/>
    </source>
</evidence>
<protein>
    <recommendedName>
        <fullName evidence="8">3-phosphoshikimate 1-carboxyvinyltransferase</fullName>
        <ecNumber evidence="8">2.5.1.19</ecNumber>
    </recommendedName>
    <alternativeName>
        <fullName evidence="8">5-enolpyruvylshikimate-3-phosphate synthase</fullName>
        <shortName evidence="8">EPSP synthase</shortName>
        <shortName evidence="8">EPSPS</shortName>
    </alternativeName>
</protein>
<evidence type="ECO:0000256" key="8">
    <source>
        <dbReference type="HAMAP-Rule" id="MF_00210"/>
    </source>
</evidence>
<feature type="binding site" evidence="8">
    <location>
        <position position="349"/>
    </location>
    <ligand>
        <name>phosphoenolpyruvate</name>
        <dbReference type="ChEBI" id="CHEBI:58702"/>
    </ligand>
</feature>
<dbReference type="UniPathway" id="UPA00053">
    <property type="reaction ID" value="UER00089"/>
</dbReference>
<evidence type="ECO:0000256" key="3">
    <source>
        <dbReference type="ARBA" id="ARBA00022490"/>
    </source>
</evidence>
<dbReference type="PROSITE" id="PS00885">
    <property type="entry name" value="EPSP_SYNTHASE_2"/>
    <property type="match status" value="1"/>
</dbReference>
<organism evidence="10">
    <name type="scientific">Caldilineaceae bacterium SB0664_bin_27</name>
    <dbReference type="NCBI Taxonomy" id="2605260"/>
    <lineage>
        <taxon>Bacteria</taxon>
        <taxon>Bacillati</taxon>
        <taxon>Chloroflexota</taxon>
        <taxon>Caldilineae</taxon>
        <taxon>Caldilineales</taxon>
        <taxon>Caldilineaceae</taxon>
    </lineage>
</organism>
<feature type="binding site" evidence="8">
    <location>
        <position position="24"/>
    </location>
    <ligand>
        <name>3-phosphoshikimate</name>
        <dbReference type="ChEBI" id="CHEBI:145989"/>
    </ligand>
</feature>
<feature type="binding site" evidence="8">
    <location>
        <position position="345"/>
    </location>
    <ligand>
        <name>3-phosphoshikimate</name>
        <dbReference type="ChEBI" id="CHEBI:145989"/>
    </ligand>
</feature>
<feature type="binding site" evidence="8">
    <location>
        <position position="23"/>
    </location>
    <ligand>
        <name>3-phosphoshikimate</name>
        <dbReference type="ChEBI" id="CHEBI:145989"/>
    </ligand>
</feature>
<dbReference type="InterPro" id="IPR006264">
    <property type="entry name" value="EPSP_synthase"/>
</dbReference>
<comment type="subunit">
    <text evidence="8">Monomer.</text>
</comment>
<feature type="binding site" evidence="8">
    <location>
        <position position="28"/>
    </location>
    <ligand>
        <name>3-phosphoshikimate</name>
        <dbReference type="ChEBI" id="CHEBI:145989"/>
    </ligand>
</feature>
<evidence type="ECO:0000256" key="6">
    <source>
        <dbReference type="ARBA" id="ARBA00023141"/>
    </source>
</evidence>
<dbReference type="EMBL" id="VXRG01000109">
    <property type="protein sequence ID" value="MXY94409.1"/>
    <property type="molecule type" value="Genomic_DNA"/>
</dbReference>
<dbReference type="InterPro" id="IPR013792">
    <property type="entry name" value="RNA3'P_cycl/enolpyr_Trfase_a/b"/>
</dbReference>
<feature type="binding site" evidence="8">
    <location>
        <position position="171"/>
    </location>
    <ligand>
        <name>3-phosphoshikimate</name>
        <dbReference type="ChEBI" id="CHEBI:145989"/>
    </ligand>
</feature>
<dbReference type="InterPro" id="IPR023193">
    <property type="entry name" value="EPSP_synthase_CS"/>
</dbReference>
<proteinExistence type="inferred from homology"/>
<feature type="binding site" evidence="8">
    <location>
        <position position="169"/>
    </location>
    <ligand>
        <name>3-phosphoshikimate</name>
        <dbReference type="ChEBI" id="CHEBI:145989"/>
    </ligand>
</feature>
<feature type="binding site" evidence="8">
    <location>
        <position position="391"/>
    </location>
    <ligand>
        <name>phosphoenolpyruvate</name>
        <dbReference type="ChEBI" id="CHEBI:58702"/>
    </ligand>
</feature>
<comment type="caution">
    <text evidence="8">Lacks conserved residue(s) required for the propagation of feature annotation.</text>
</comment>
<feature type="binding site" evidence="8">
    <location>
        <position position="318"/>
    </location>
    <ligand>
        <name>3-phosphoshikimate</name>
        <dbReference type="ChEBI" id="CHEBI:145989"/>
    </ligand>
</feature>
<dbReference type="GO" id="GO:0003866">
    <property type="term" value="F:3-phosphoshikimate 1-carboxyvinyltransferase activity"/>
    <property type="evidence" value="ECO:0007669"/>
    <property type="project" value="UniProtKB-UniRule"/>
</dbReference>
<dbReference type="AlphaFoldDB" id="A0A6B0YWN2"/>
<gene>
    <name evidence="8 10" type="primary">aroA</name>
    <name evidence="10" type="ORF">F4Y42_13295</name>
</gene>
<evidence type="ECO:0000256" key="7">
    <source>
        <dbReference type="ARBA" id="ARBA00044633"/>
    </source>
</evidence>
<dbReference type="PIRSF" id="PIRSF000505">
    <property type="entry name" value="EPSPS"/>
    <property type="match status" value="1"/>
</dbReference>
<evidence type="ECO:0000256" key="1">
    <source>
        <dbReference type="ARBA" id="ARBA00004811"/>
    </source>
</evidence>
<comment type="subcellular location">
    <subcellularLocation>
        <location evidence="8">Cytoplasm</location>
    </subcellularLocation>
</comment>
<dbReference type="NCBIfam" id="TIGR01356">
    <property type="entry name" value="aroA"/>
    <property type="match status" value="1"/>
</dbReference>
<keyword evidence="5 8" id="KW-0808">Transferase</keyword>
<dbReference type="Gene3D" id="3.65.10.10">
    <property type="entry name" value="Enolpyruvate transferase domain"/>
    <property type="match status" value="2"/>
</dbReference>
<name>A0A6B0YWN2_9CHLR</name>
<dbReference type="FunFam" id="3.65.10.10:FF:000005">
    <property type="entry name" value="3-phosphoshikimate 1-carboxyvinyltransferase"/>
    <property type="match status" value="1"/>
</dbReference>
<keyword evidence="4 8" id="KW-0028">Amino-acid biosynthesis</keyword>
<evidence type="ECO:0000256" key="2">
    <source>
        <dbReference type="ARBA" id="ARBA00009948"/>
    </source>
</evidence>
<dbReference type="PANTHER" id="PTHR21090">
    <property type="entry name" value="AROM/DEHYDROQUINATE SYNTHASE"/>
    <property type="match status" value="1"/>
</dbReference>
<sequence length="443" mass="46868">MADILKISSDGPLVGRCSVPGDKSISHRAVIFGSIAEGSTHIRNFLDGHDCRATMNIMRAMGVRIDEISRTRLEVYGVGLDGLKEPNDVLDCDNSGTTMRLLAGLLAGQEFVSVLSGTAQIRGRPMARIADPLRTMGAQIFGRQNGRFAPLTIIPSRLSAIEYQMPVASAQVKSCLLLAGLYAHGLTVVHQPGPARDHTERMLSSMGAPVTALGNTTHSERPQTPLNPLNILVPGDISSAAFLLVGASSLQGSNLTIVDVGVNATRTGIVDALSEMGASIRRRERPFQGGEPVADLIVSGGGLRGMEFGGAQLVTMIDELPVLAVAATQAEGRTVVRDAQELRVKETDRIATTVSELKKMGARIQETADGFIVDGPTKLEGASVDSHGDHRLAMALAVAAVVADGETTIHNAHVTADSFPGFESTLRALNVNVQAMDRESENE</sequence>
<dbReference type="GO" id="GO:0009423">
    <property type="term" value="P:chorismate biosynthetic process"/>
    <property type="evidence" value="ECO:0007669"/>
    <property type="project" value="UniProtKB-UniRule"/>
</dbReference>
<feature type="active site" description="Proton acceptor" evidence="8">
    <location>
        <position position="318"/>
    </location>
</feature>
<dbReference type="GO" id="GO:0009073">
    <property type="term" value="P:aromatic amino acid family biosynthetic process"/>
    <property type="evidence" value="ECO:0007669"/>
    <property type="project" value="UniProtKB-KW"/>
</dbReference>
<dbReference type="EC" id="2.5.1.19" evidence="8"/>
<feature type="binding site" evidence="8">
    <location>
        <position position="171"/>
    </location>
    <ligand>
        <name>phosphoenolpyruvate</name>
        <dbReference type="ChEBI" id="CHEBI:58702"/>
    </ligand>
</feature>
<dbReference type="CDD" id="cd01556">
    <property type="entry name" value="EPSP_synthase"/>
    <property type="match status" value="1"/>
</dbReference>
<comment type="catalytic activity">
    <reaction evidence="7">
        <text>3-phosphoshikimate + phosphoenolpyruvate = 5-O-(1-carboxyvinyl)-3-phosphoshikimate + phosphate</text>
        <dbReference type="Rhea" id="RHEA:21256"/>
        <dbReference type="ChEBI" id="CHEBI:43474"/>
        <dbReference type="ChEBI" id="CHEBI:57701"/>
        <dbReference type="ChEBI" id="CHEBI:58702"/>
        <dbReference type="ChEBI" id="CHEBI:145989"/>
        <dbReference type="EC" id="2.5.1.19"/>
    </reaction>
    <physiologicalReaction direction="left-to-right" evidence="7">
        <dbReference type="Rhea" id="RHEA:21257"/>
    </physiologicalReaction>
</comment>
<evidence type="ECO:0000256" key="5">
    <source>
        <dbReference type="ARBA" id="ARBA00022679"/>
    </source>
</evidence>
<dbReference type="GO" id="GO:0005737">
    <property type="term" value="C:cytoplasm"/>
    <property type="evidence" value="ECO:0007669"/>
    <property type="project" value="UniProtKB-SubCell"/>
</dbReference>
<comment type="similarity">
    <text evidence="2 8">Belongs to the EPSP synthase family.</text>
</comment>
<reference evidence="10" key="1">
    <citation type="submission" date="2019-09" db="EMBL/GenBank/DDBJ databases">
        <title>Characterisation of the sponge microbiome using genome-centric metagenomics.</title>
        <authorList>
            <person name="Engelberts J.P."/>
            <person name="Robbins S.J."/>
            <person name="De Goeij J.M."/>
            <person name="Aranda M."/>
            <person name="Bell S.C."/>
            <person name="Webster N.S."/>
        </authorList>
    </citation>
    <scope>NUCLEOTIDE SEQUENCE</scope>
    <source>
        <strain evidence="10">SB0664_bin_27</strain>
    </source>
</reference>
<dbReference type="GO" id="GO:0008652">
    <property type="term" value="P:amino acid biosynthetic process"/>
    <property type="evidence" value="ECO:0007669"/>
    <property type="project" value="UniProtKB-KW"/>
</dbReference>
<dbReference type="Pfam" id="PF00275">
    <property type="entry name" value="EPSP_synthase"/>
    <property type="match status" value="1"/>
</dbReference>
<comment type="pathway">
    <text evidence="1 8">Metabolic intermediate biosynthesis; chorismate biosynthesis; chorismate from D-erythrose 4-phosphate and phosphoenolpyruvate: step 6/7.</text>
</comment>
<dbReference type="PANTHER" id="PTHR21090:SF5">
    <property type="entry name" value="PENTAFUNCTIONAL AROM POLYPEPTIDE"/>
    <property type="match status" value="1"/>
</dbReference>
<dbReference type="HAMAP" id="MF_00210">
    <property type="entry name" value="EPSP_synth"/>
    <property type="match status" value="1"/>
</dbReference>
<keyword evidence="6 8" id="KW-0057">Aromatic amino acid biosynthesis</keyword>
<dbReference type="InterPro" id="IPR036968">
    <property type="entry name" value="Enolpyruvate_Tfrase_sf"/>
</dbReference>
<feature type="domain" description="Enolpyruvate transferase" evidence="9">
    <location>
        <begin position="11"/>
        <end position="426"/>
    </location>
</feature>
<feature type="binding site" evidence="8">
    <location>
        <position position="124"/>
    </location>
    <ligand>
        <name>phosphoenolpyruvate</name>
        <dbReference type="ChEBI" id="CHEBI:58702"/>
    </ligand>
</feature>
<feature type="binding site" evidence="8">
    <location>
        <position position="23"/>
    </location>
    <ligand>
        <name>phosphoenolpyruvate</name>
        <dbReference type="ChEBI" id="CHEBI:58702"/>
    </ligand>
</feature>
<evidence type="ECO:0000259" key="9">
    <source>
        <dbReference type="Pfam" id="PF00275"/>
    </source>
</evidence>
<comment type="caution">
    <text evidence="10">The sequence shown here is derived from an EMBL/GenBank/DDBJ whole genome shotgun (WGS) entry which is preliminary data.</text>
</comment>
<feature type="binding site" evidence="8">
    <location>
        <position position="96"/>
    </location>
    <ligand>
        <name>phosphoenolpyruvate</name>
        <dbReference type="ChEBI" id="CHEBI:58702"/>
    </ligand>
</feature>
<dbReference type="InterPro" id="IPR001986">
    <property type="entry name" value="Enolpyruvate_Tfrase_dom"/>
</dbReference>
<comment type="function">
    <text evidence="8">Catalyzes the transfer of the enolpyruvyl moiety of phosphoenolpyruvate (PEP) to the 5-hydroxyl of shikimate-3-phosphate (S3P) to produce enolpyruvyl shikimate-3-phosphate and inorganic phosphate.</text>
</comment>
<evidence type="ECO:0000313" key="10">
    <source>
        <dbReference type="EMBL" id="MXY94409.1"/>
    </source>
</evidence>
<dbReference type="SUPFAM" id="SSF55205">
    <property type="entry name" value="EPT/RTPC-like"/>
    <property type="match status" value="1"/>
</dbReference>
<keyword evidence="3 8" id="KW-0963">Cytoplasm</keyword>
<accession>A0A6B0YWN2</accession>